<comment type="caution">
    <text evidence="1">The sequence shown here is derived from an EMBL/GenBank/DDBJ whole genome shotgun (WGS) entry which is preliminary data.</text>
</comment>
<evidence type="ECO:0000313" key="1">
    <source>
        <dbReference type="EMBL" id="KAJ8737667.1"/>
    </source>
</evidence>
<name>A0ACC2RAN5_9NEOP</name>
<dbReference type="Proteomes" id="UP001231649">
    <property type="component" value="Chromosome 1"/>
</dbReference>
<proteinExistence type="predicted"/>
<protein>
    <submittedName>
        <fullName evidence="1">Uncharacterized protein</fullName>
    </submittedName>
</protein>
<accession>A0ACC2RAN5</accession>
<keyword evidence="2" id="KW-1185">Reference proteome</keyword>
<evidence type="ECO:0000313" key="2">
    <source>
        <dbReference type="Proteomes" id="UP001231649"/>
    </source>
</evidence>
<organism evidence="1 2">
    <name type="scientific">Mythimna loreyi</name>
    <dbReference type="NCBI Taxonomy" id="667449"/>
    <lineage>
        <taxon>Eukaryota</taxon>
        <taxon>Metazoa</taxon>
        <taxon>Ecdysozoa</taxon>
        <taxon>Arthropoda</taxon>
        <taxon>Hexapoda</taxon>
        <taxon>Insecta</taxon>
        <taxon>Pterygota</taxon>
        <taxon>Neoptera</taxon>
        <taxon>Endopterygota</taxon>
        <taxon>Lepidoptera</taxon>
        <taxon>Glossata</taxon>
        <taxon>Ditrysia</taxon>
        <taxon>Noctuoidea</taxon>
        <taxon>Noctuidae</taxon>
        <taxon>Noctuinae</taxon>
        <taxon>Hadenini</taxon>
        <taxon>Mythimna</taxon>
    </lineage>
</organism>
<gene>
    <name evidence="1" type="ORF">PYW08_000262</name>
</gene>
<reference evidence="1" key="1">
    <citation type="submission" date="2023-03" db="EMBL/GenBank/DDBJ databases">
        <title>Chromosome-level genomes of two armyworms, Mythimna separata and Mythimna loreyi, provide insights into the biosynthesis and reception of sex pheromones.</title>
        <authorList>
            <person name="Zhao H."/>
        </authorList>
    </citation>
    <scope>NUCLEOTIDE SEQUENCE</scope>
    <source>
        <strain evidence="1">BeijingLab</strain>
    </source>
</reference>
<sequence>MASPNQETKIKMEELCRTCLSKDNELHSLFDSLFGSTITLDYIVTSTTGLKISQNDGLPSTICCECKEKASNAFEFKKKSEEANMSLRGLLKKEKENAISMKLLNQTNSSDVKTEDLSAHDNDDYTDNEFNVSLSSGPDLHEPTHEGVKTEHENLDRKSCFVCKSCLVVFDTHCKLQEHQKICIKVECEETNRTYCPLCGTCYNGAENLTKHMWENHADLMGPKKRGRPKKMLTSTILNKLSENGFCITSMPAKKIECEFCKEHFDTKEELGSHAITHKDTKVLRCLQCKKIYLDRDHFDHHSCIDEKNGISNLENDSAKIEPNEKVLQNYPSEITLRECLDPNIDMATINMLTVCNACSCVLQSEADLINHRDAEHPELSHRCNLCTKVFASLRSAARHRSICKQIERKYKCSTCGLKFAYEISLNKHILRYHEGQSVSVKFIDSKTKREERQFQCDTCNRCFYKRDLLVKHTKIHMPIENFYQCDICEKKFHRSDNLRSHKRVHQPQREKNSTSNCLCLYCGRSFSNSSNLIVHMRRHTGEKPYKCDFCGKGFPRSSDLQCHRRSHTGEKPCVCRVCGKGFSRSNKLSRHMRVHTGQRPYKCTYCEKAFSQSNDLNLHIRRHTGDRPYICEICGDRFIQGTALQNHRRAHGHFPPPPAEAPPEVQTMTFTITNISHNNSH</sequence>
<dbReference type="EMBL" id="CM056777">
    <property type="protein sequence ID" value="KAJ8737667.1"/>
    <property type="molecule type" value="Genomic_DNA"/>
</dbReference>